<dbReference type="InterPro" id="IPR032176">
    <property type="entry name" value="DUF5009"/>
</dbReference>
<evidence type="ECO:0000313" key="3">
    <source>
        <dbReference type="EMBL" id="MBC3794280.1"/>
    </source>
</evidence>
<feature type="transmembrane region" description="Helical" evidence="1">
    <location>
        <begin position="373"/>
        <end position="397"/>
    </location>
</feature>
<accession>A0ABR6WCJ4</accession>
<dbReference type="EMBL" id="VFIA01000041">
    <property type="protein sequence ID" value="MBC3794280.1"/>
    <property type="molecule type" value="Genomic_DNA"/>
</dbReference>
<feature type="transmembrane region" description="Helical" evidence="1">
    <location>
        <begin position="130"/>
        <end position="147"/>
    </location>
</feature>
<keyword evidence="4" id="KW-1185">Reference proteome</keyword>
<comment type="caution">
    <text evidence="3">The sequence shown here is derived from an EMBL/GenBank/DDBJ whole genome shotgun (WGS) entry which is preliminary data.</text>
</comment>
<dbReference type="PANTHER" id="PTHR31061:SF24">
    <property type="entry name" value="LD22376P"/>
    <property type="match status" value="1"/>
</dbReference>
<evidence type="ECO:0000256" key="1">
    <source>
        <dbReference type="SAM" id="Phobius"/>
    </source>
</evidence>
<reference evidence="3 4" key="1">
    <citation type="submission" date="2019-06" db="EMBL/GenBank/DDBJ databases">
        <title>Spirosoma utsteinense sp. nov. isolated from Antarctic ice-free soils.</title>
        <authorList>
            <person name="Tahon G."/>
        </authorList>
    </citation>
    <scope>NUCLEOTIDE SEQUENCE [LARGE SCALE GENOMIC DNA]</scope>
    <source>
        <strain evidence="3 4">LMG 31447</strain>
    </source>
</reference>
<gene>
    <name evidence="3" type="ORF">FH603_4807</name>
</gene>
<keyword evidence="1" id="KW-0472">Membrane</keyword>
<feature type="transmembrane region" description="Helical" evidence="1">
    <location>
        <begin position="349"/>
        <end position="367"/>
    </location>
</feature>
<dbReference type="Proteomes" id="UP000700732">
    <property type="component" value="Unassembled WGS sequence"/>
</dbReference>
<proteinExistence type="predicted"/>
<feature type="transmembrane region" description="Helical" evidence="1">
    <location>
        <begin position="277"/>
        <end position="298"/>
    </location>
</feature>
<dbReference type="Pfam" id="PF16401">
    <property type="entry name" value="DUF5009"/>
    <property type="match status" value="1"/>
</dbReference>
<keyword evidence="1" id="KW-0812">Transmembrane</keyword>
<feature type="transmembrane region" description="Helical" evidence="1">
    <location>
        <begin position="154"/>
        <end position="174"/>
    </location>
</feature>
<evidence type="ECO:0000313" key="4">
    <source>
        <dbReference type="Proteomes" id="UP000700732"/>
    </source>
</evidence>
<sequence>MHQAETVSNSPTSLVKISDRVMSIDLLRAITMVLMIFVNDLWSLTDIPAWLEHVPQGADGIGLADTIFPAFLFIVGMSLPYAIEARRKKGATVTALVGHVVGRSIALLVMGVFLVNGESINEAASGIQRAGWNTLSCLSFILIWGVYPKSPSSGLVGASKGIGIICLLILAFLYRGGDVTLTRFGTHWWGILGLIGWSYLAAALVTVFARGRSSLLFLAWIGFAILSMADQAGLVPVAVDFIPAAIRGGTLVGLAMGGVVVATLFQGYRQRGDTTWMTGVFLLLSVLLIGLSVGTRPFWGLSKLGATPAWLFLCSAFTLLAFTALYWLADIGKKATWFSAIKPAGTDTLLCYLLPYFAYALMTLLPFHLPKALLTGGVGLLKSLLFALFCAWTTGLLNRAGIRLKL</sequence>
<feature type="transmembrane region" description="Helical" evidence="1">
    <location>
        <begin position="62"/>
        <end position="83"/>
    </location>
</feature>
<dbReference type="RefSeq" id="WP_186740601.1">
    <property type="nucleotide sequence ID" value="NZ_VFIA01000041.1"/>
</dbReference>
<feature type="transmembrane region" description="Helical" evidence="1">
    <location>
        <begin position="310"/>
        <end position="329"/>
    </location>
</feature>
<keyword evidence="3" id="KW-0808">Transferase</keyword>
<keyword evidence="3" id="KW-0012">Acyltransferase</keyword>
<feature type="transmembrane region" description="Helical" evidence="1">
    <location>
        <begin position="95"/>
        <end position="115"/>
    </location>
</feature>
<dbReference type="PANTHER" id="PTHR31061">
    <property type="entry name" value="LD22376P"/>
    <property type="match status" value="1"/>
</dbReference>
<feature type="transmembrane region" description="Helical" evidence="1">
    <location>
        <begin position="186"/>
        <end position="208"/>
    </location>
</feature>
<evidence type="ECO:0000259" key="2">
    <source>
        <dbReference type="Pfam" id="PF16401"/>
    </source>
</evidence>
<feature type="transmembrane region" description="Helical" evidence="1">
    <location>
        <begin position="245"/>
        <end position="265"/>
    </location>
</feature>
<name>A0ABR6WCJ4_9BACT</name>
<organism evidence="3 4">
    <name type="scientific">Spirosoma utsteinense</name>
    <dbReference type="NCBI Taxonomy" id="2585773"/>
    <lineage>
        <taxon>Bacteria</taxon>
        <taxon>Pseudomonadati</taxon>
        <taxon>Bacteroidota</taxon>
        <taxon>Cytophagia</taxon>
        <taxon>Cytophagales</taxon>
        <taxon>Cytophagaceae</taxon>
        <taxon>Spirosoma</taxon>
    </lineage>
</organism>
<feature type="transmembrane region" description="Helical" evidence="1">
    <location>
        <begin position="26"/>
        <end position="42"/>
    </location>
</feature>
<dbReference type="GO" id="GO:0016746">
    <property type="term" value="F:acyltransferase activity"/>
    <property type="evidence" value="ECO:0007669"/>
    <property type="project" value="UniProtKB-KW"/>
</dbReference>
<feature type="domain" description="DUF5009" evidence="2">
    <location>
        <begin position="21"/>
        <end position="149"/>
    </location>
</feature>
<keyword evidence="1" id="KW-1133">Transmembrane helix</keyword>
<feature type="transmembrane region" description="Helical" evidence="1">
    <location>
        <begin position="215"/>
        <end position="239"/>
    </location>
</feature>
<protein>
    <submittedName>
        <fullName evidence="3">Acyltransferase</fullName>
    </submittedName>
</protein>